<gene>
    <name evidence="5" type="ORF">ZHAS_00008340</name>
</gene>
<proteinExistence type="inferred from homology"/>
<evidence type="ECO:0000256" key="3">
    <source>
        <dbReference type="SAM" id="MobiDB-lite"/>
    </source>
</evidence>
<dbReference type="Pfam" id="PF00339">
    <property type="entry name" value="Arrestin_N"/>
    <property type="match status" value="1"/>
</dbReference>
<dbReference type="Proteomes" id="UP000030765">
    <property type="component" value="Unassembled WGS sequence"/>
</dbReference>
<dbReference type="OrthoDB" id="2333384at2759"/>
<evidence type="ECO:0000313" key="6">
    <source>
        <dbReference type="EnsemblMetazoa" id="ASIC008340-PA"/>
    </source>
</evidence>
<dbReference type="InterPro" id="IPR011021">
    <property type="entry name" value="Arrestin-like_N"/>
</dbReference>
<dbReference type="EnsemblMetazoa" id="ASIC008340-RA">
    <property type="protein sequence ID" value="ASIC008340-PA"/>
    <property type="gene ID" value="ASIC008340"/>
</dbReference>
<dbReference type="InterPro" id="IPR011022">
    <property type="entry name" value="Arrestin_C-like"/>
</dbReference>
<dbReference type="GO" id="GO:0005737">
    <property type="term" value="C:cytoplasm"/>
    <property type="evidence" value="ECO:0007669"/>
    <property type="project" value="TreeGrafter"/>
</dbReference>
<organism evidence="5">
    <name type="scientific">Anopheles sinensis</name>
    <name type="common">Mosquito</name>
    <dbReference type="NCBI Taxonomy" id="74873"/>
    <lineage>
        <taxon>Eukaryota</taxon>
        <taxon>Metazoa</taxon>
        <taxon>Ecdysozoa</taxon>
        <taxon>Arthropoda</taxon>
        <taxon>Hexapoda</taxon>
        <taxon>Insecta</taxon>
        <taxon>Pterygota</taxon>
        <taxon>Neoptera</taxon>
        <taxon>Endopterygota</taxon>
        <taxon>Diptera</taxon>
        <taxon>Nematocera</taxon>
        <taxon>Culicoidea</taxon>
        <taxon>Culicidae</taxon>
        <taxon>Anophelinae</taxon>
        <taxon>Anopheles</taxon>
    </lineage>
</organism>
<feature type="region of interest" description="Disordered" evidence="3">
    <location>
        <begin position="397"/>
        <end position="423"/>
    </location>
</feature>
<reference evidence="6" key="2">
    <citation type="submission" date="2020-05" db="UniProtKB">
        <authorList>
            <consortium name="EnsemblMetazoa"/>
        </authorList>
    </citation>
    <scope>IDENTIFICATION</scope>
</reference>
<dbReference type="STRING" id="74873.A0A084VRX4"/>
<dbReference type="InterPro" id="IPR050357">
    <property type="entry name" value="Arrestin_domain-protein"/>
</dbReference>
<sequence>MGVQDLRIELDNPSKTYYAGQTVNGKVTFVTGTAQKFKGILIKFTGEAKTAWSDSERIYNENTKKYETVTTHFGGHEQYFHIQYYLLGGKKTADIVLQPGMYSYPFTCALPPTLPSSLEGSLGFVRYTGRVTLDQPWQLDRHITLDFNVISPLDLNMNPSVRTPFKLELEKKFCFFCCASGPLSLIVHIPVTGFVPGQTVPVTIECDNASNVKVKKITVSLRKLVWFHSQRPHRESKRKEEDISTGSLGPIEAGNSETWQEKIQIPSLLPLNLVNCGIIDVDYEIKVVAKVSGMHMNLDGAIPIVLGTVPLVSFQPPSTQTEIPPLVQSAITATENDPSMQPAIPSSLPYPAAGPSRALGWDVGDVAVSPEKPPPTYEEASFRAKTIFGKSDSTYKRLVEDEEDAPGYPTHAFNPTAPPAPDY</sequence>
<evidence type="ECO:0000256" key="1">
    <source>
        <dbReference type="ARBA" id="ARBA00005298"/>
    </source>
</evidence>
<name>A0A084VRX4_ANOSI</name>
<dbReference type="Gene3D" id="2.60.40.640">
    <property type="match status" value="2"/>
</dbReference>
<dbReference type="VEuPathDB" id="VectorBase:ASIC008340"/>
<dbReference type="EMBL" id="KE525036">
    <property type="protein sequence ID" value="KFB40718.1"/>
    <property type="molecule type" value="Genomic_DNA"/>
</dbReference>
<dbReference type="GO" id="GO:0015031">
    <property type="term" value="P:protein transport"/>
    <property type="evidence" value="ECO:0007669"/>
    <property type="project" value="TreeGrafter"/>
</dbReference>
<dbReference type="SMART" id="SM01017">
    <property type="entry name" value="Arrestin_C"/>
    <property type="match status" value="1"/>
</dbReference>
<keyword evidence="7" id="KW-1185">Reference proteome</keyword>
<dbReference type="EMBL" id="ATLV01015783">
    <property type="status" value="NOT_ANNOTATED_CDS"/>
    <property type="molecule type" value="Genomic_DNA"/>
</dbReference>
<dbReference type="PANTHER" id="PTHR11188">
    <property type="entry name" value="ARRESTIN DOMAIN CONTAINING PROTEIN"/>
    <property type="match status" value="1"/>
</dbReference>
<dbReference type="InterPro" id="IPR014752">
    <property type="entry name" value="Arrestin-like_C"/>
</dbReference>
<dbReference type="Pfam" id="PF02752">
    <property type="entry name" value="Arrestin_C"/>
    <property type="match status" value="1"/>
</dbReference>
<accession>A0A084VRX4</accession>
<dbReference type="VEuPathDB" id="VectorBase:ASIS014731"/>
<reference evidence="5 7" key="1">
    <citation type="journal article" date="2014" name="BMC Genomics">
        <title>Genome sequence of Anopheles sinensis provides insight into genetics basis of mosquito competence for malaria parasites.</title>
        <authorList>
            <person name="Zhou D."/>
            <person name="Zhang D."/>
            <person name="Ding G."/>
            <person name="Shi L."/>
            <person name="Hou Q."/>
            <person name="Ye Y."/>
            <person name="Xu Y."/>
            <person name="Zhou H."/>
            <person name="Xiong C."/>
            <person name="Li S."/>
            <person name="Yu J."/>
            <person name="Hong S."/>
            <person name="Yu X."/>
            <person name="Zou P."/>
            <person name="Chen C."/>
            <person name="Chang X."/>
            <person name="Wang W."/>
            <person name="Lv Y."/>
            <person name="Sun Y."/>
            <person name="Ma L."/>
            <person name="Shen B."/>
            <person name="Zhu C."/>
        </authorList>
    </citation>
    <scope>NUCLEOTIDE SEQUENCE [LARGE SCALE GENOMIC DNA]</scope>
</reference>
<evidence type="ECO:0000256" key="2">
    <source>
        <dbReference type="ARBA" id="ARBA00022606"/>
    </source>
</evidence>
<dbReference type="SUPFAM" id="SSF81296">
    <property type="entry name" value="E set domains"/>
    <property type="match status" value="2"/>
</dbReference>
<dbReference type="OMA" id="WSDSERI"/>
<evidence type="ECO:0000313" key="5">
    <source>
        <dbReference type="EMBL" id="KFB40718.1"/>
    </source>
</evidence>
<feature type="domain" description="Arrestin C-terminal-like" evidence="4">
    <location>
        <begin position="179"/>
        <end position="311"/>
    </location>
</feature>
<keyword evidence="2" id="KW-0716">Sensory transduction</keyword>
<protein>
    <submittedName>
        <fullName evidence="5">AGAP001894-PA-like protein</fullName>
    </submittedName>
    <submittedName>
        <fullName evidence="6">Arrestin_C domain-containing protein</fullName>
    </submittedName>
</protein>
<evidence type="ECO:0000313" key="7">
    <source>
        <dbReference type="Proteomes" id="UP000030765"/>
    </source>
</evidence>
<comment type="similarity">
    <text evidence="1">Belongs to the arrestin family.</text>
</comment>
<dbReference type="AlphaFoldDB" id="A0A084VRX4"/>
<evidence type="ECO:0000259" key="4">
    <source>
        <dbReference type="SMART" id="SM01017"/>
    </source>
</evidence>
<dbReference type="InterPro" id="IPR014756">
    <property type="entry name" value="Ig_E-set"/>
</dbReference>
<dbReference type="PANTHER" id="PTHR11188:SF176">
    <property type="entry name" value="ARRESTIN DOMAIN-CONTAINING PROTEIN 1"/>
    <property type="match status" value="1"/>
</dbReference>